<organism evidence="1">
    <name type="scientific">Cladocopium goreaui</name>
    <dbReference type="NCBI Taxonomy" id="2562237"/>
    <lineage>
        <taxon>Eukaryota</taxon>
        <taxon>Sar</taxon>
        <taxon>Alveolata</taxon>
        <taxon>Dinophyceae</taxon>
        <taxon>Suessiales</taxon>
        <taxon>Symbiodiniaceae</taxon>
        <taxon>Cladocopium</taxon>
    </lineage>
</organism>
<accession>A0A9P1DUC4</accession>
<dbReference type="AlphaFoldDB" id="A0A9P1DUC4"/>
<protein>
    <submittedName>
        <fullName evidence="1">Uncharacterized protein</fullName>
    </submittedName>
</protein>
<gene>
    <name evidence="1" type="ORF">C1SCF055_LOCUS41230</name>
</gene>
<dbReference type="OrthoDB" id="207300at2759"/>
<keyword evidence="3" id="KW-1185">Reference proteome</keyword>
<evidence type="ECO:0000313" key="1">
    <source>
        <dbReference type="EMBL" id="CAI4016494.1"/>
    </source>
</evidence>
<name>A0A9P1DUC4_9DINO</name>
<dbReference type="Proteomes" id="UP001152797">
    <property type="component" value="Unassembled WGS sequence"/>
</dbReference>
<evidence type="ECO:0000313" key="2">
    <source>
        <dbReference type="EMBL" id="CAL1169869.1"/>
    </source>
</evidence>
<reference evidence="1" key="1">
    <citation type="submission" date="2022-10" db="EMBL/GenBank/DDBJ databases">
        <authorList>
            <person name="Chen Y."/>
            <person name="Dougan E. K."/>
            <person name="Chan C."/>
            <person name="Rhodes N."/>
            <person name="Thang M."/>
        </authorList>
    </citation>
    <scope>NUCLEOTIDE SEQUENCE</scope>
</reference>
<proteinExistence type="predicted"/>
<comment type="caution">
    <text evidence="1">The sequence shown here is derived from an EMBL/GenBank/DDBJ whole genome shotgun (WGS) entry which is preliminary data.</text>
</comment>
<sequence length="814" mass="91331">MRNANFEELNHKNGVVSAWVHGAPRGEWHSHAWKVDSSSKNSWCTFPESQEGQLVYNPCGPMPSNNHKRILFFFTGIFNLTLDMDNLMFNLSTPGSSRTFWPRALGSDCQGPQDVHDSDFLRGYPVRLVRQRRYLHHWLIVNASCADNTASLEFRIWRKCVDVHLIGDQPQFSGNFQESSGRTGYGDSYAALGFCCSGLRCDLIDATMPDCCPLGESSCGFGPSKRCPSPLRTNNVIPKPLVVDETGTHLHPWGDGYAWHVPLTGRHEAFQVVLENPNHETADVRIIFHLDDPSKITGVATLLRNISNKKPSGLHLQLSKNWHINDCYWGRIRHDGVWYSAVVELSLPPSTQLQAELLVIYQFFGNLHSVSHAQLSLIGWPGSNGLWEEVGLGADGESITYEPNMQQRRSAVLDTRPFLVCMMDSPECHCFKEVNASGTFPEMRCEWKKAQHKCRGDFETTGWTENHGGSDFLVAINETGSYQYLTNVTSWHVSNGPRFTNASYHGLTADGAVKVKREVSTWATRDVARHLHSFRYEVLRNVTYPRFALYVLGADWYNFVADPDIVYGDLDGLIGMAVNQSASLQRFEYSERWKDIPCQLPCWFAMLTKGSQETHHAHRGLLLRSFSAGQLRGPVFSLIGGDNFGLRTLGLELGVASGGSVHLQAGDVISADIELMLYPKSQSVYYGQAPLHLQDDWEMVFREAQLQVEVLEGHLQRQYPLRLAVTSAGRAEFIAALPNNYSGVLPVTIAGVQGLRGCLWHFAECQDLGEGGEFQVDYIADEGYAYTYSLPDKEVMHFLFESDCRLDESETCHA</sequence>
<reference evidence="2" key="2">
    <citation type="submission" date="2024-04" db="EMBL/GenBank/DDBJ databases">
        <authorList>
            <person name="Chen Y."/>
            <person name="Shah S."/>
            <person name="Dougan E. K."/>
            <person name="Thang M."/>
            <person name="Chan C."/>
        </authorList>
    </citation>
    <scope>NUCLEOTIDE SEQUENCE [LARGE SCALE GENOMIC DNA]</scope>
</reference>
<dbReference type="EMBL" id="CAMXCT010006588">
    <property type="protein sequence ID" value="CAI4016494.1"/>
    <property type="molecule type" value="Genomic_DNA"/>
</dbReference>
<dbReference type="EMBL" id="CAMXCT020006588">
    <property type="protein sequence ID" value="CAL1169869.1"/>
    <property type="molecule type" value="Genomic_DNA"/>
</dbReference>
<evidence type="ECO:0000313" key="3">
    <source>
        <dbReference type="Proteomes" id="UP001152797"/>
    </source>
</evidence>
<dbReference type="EMBL" id="CAMXCT030006588">
    <property type="protein sequence ID" value="CAL4803806.1"/>
    <property type="molecule type" value="Genomic_DNA"/>
</dbReference>